<comment type="caution">
    <text evidence="1">The sequence shown here is derived from an EMBL/GenBank/DDBJ whole genome shotgun (WGS) entry which is preliminary data.</text>
</comment>
<dbReference type="Proteomes" id="UP001485226">
    <property type="component" value="Unassembled WGS sequence"/>
</dbReference>
<organism evidence="1 2">
    <name type="scientific">Flavobacterium calami</name>
    <dbReference type="NCBI Taxonomy" id="3139144"/>
    <lineage>
        <taxon>Bacteria</taxon>
        <taxon>Pseudomonadati</taxon>
        <taxon>Bacteroidota</taxon>
        <taxon>Flavobacteriia</taxon>
        <taxon>Flavobacteriales</taxon>
        <taxon>Flavobacteriaceae</taxon>
        <taxon>Flavobacterium</taxon>
    </lineage>
</organism>
<gene>
    <name evidence="1" type="ORF">AAEO57_09935</name>
</gene>
<reference evidence="1 2" key="1">
    <citation type="submission" date="2024-04" db="EMBL/GenBank/DDBJ databases">
        <title>Flavobacterium sp. DGU38 16S ribosomal RNA gene Genome sequencing and assembly.</title>
        <authorList>
            <person name="Park S."/>
        </authorList>
    </citation>
    <scope>NUCLEOTIDE SEQUENCE [LARGE SCALE GENOMIC DNA]</scope>
    <source>
        <strain evidence="1 2">DGU38</strain>
    </source>
</reference>
<proteinExistence type="predicted"/>
<evidence type="ECO:0000313" key="2">
    <source>
        <dbReference type="Proteomes" id="UP001485226"/>
    </source>
</evidence>
<dbReference type="EMBL" id="JBBYHS010000009">
    <property type="protein sequence ID" value="MEL1254095.1"/>
    <property type="molecule type" value="Genomic_DNA"/>
</dbReference>
<accession>A0ABU9IPI7</accession>
<keyword evidence="2" id="KW-1185">Reference proteome</keyword>
<name>A0ABU9IPI7_9FLAO</name>
<dbReference type="RefSeq" id="WP_341692103.1">
    <property type="nucleotide sequence ID" value="NZ_JBBYHS010000009.1"/>
</dbReference>
<protein>
    <submittedName>
        <fullName evidence="1">Uncharacterized protein</fullName>
    </submittedName>
</protein>
<sequence length="215" mass="25098">MKNHLKNLNRKKTQSLKRAHAARQDWSSLRELARDIFSQIIDTASEIKYYDSLYIIDDQDSMLLRTTNFSNFIQFYIGKRPSGRFHQEFDKEGQLLKSELEVIDGGALIISQSSDGKVNFVIFPDTIKNQQNEKPFIRSVFKNPSKVKYHHIKEAGEDFLTFIVLTSPDYIPNKLEKIELYMITKKYKKDIFPFLKTLFTWGLRIISFAKGFVAA</sequence>
<evidence type="ECO:0000313" key="1">
    <source>
        <dbReference type="EMBL" id="MEL1254095.1"/>
    </source>
</evidence>